<dbReference type="InterPro" id="IPR045087">
    <property type="entry name" value="Cu-oxidase_fam"/>
</dbReference>
<evidence type="ECO:0000256" key="3">
    <source>
        <dbReference type="ARBA" id="ARBA00004613"/>
    </source>
</evidence>
<feature type="domain" description="Plastocyanin-like" evidence="17">
    <location>
        <begin position="117"/>
        <end position="232"/>
    </location>
</feature>
<comment type="cofactor">
    <cofactor evidence="2">
        <name>Cu cation</name>
        <dbReference type="ChEBI" id="CHEBI:23378"/>
    </cofactor>
</comment>
<comment type="subcellular location">
    <subcellularLocation>
        <location evidence="3">Secreted</location>
    </subcellularLocation>
</comment>
<evidence type="ECO:0000256" key="1">
    <source>
        <dbReference type="ARBA" id="ARBA00000349"/>
    </source>
</evidence>
<dbReference type="InterPro" id="IPR001117">
    <property type="entry name" value="Cu-oxidase_2nd"/>
</dbReference>
<evidence type="ECO:0000256" key="6">
    <source>
        <dbReference type="ARBA" id="ARBA00022525"/>
    </source>
</evidence>
<evidence type="ECO:0000313" key="19">
    <source>
        <dbReference type="Proteomes" id="UP000256964"/>
    </source>
</evidence>
<keyword evidence="19" id="KW-1185">Reference proteome</keyword>
<dbReference type="PROSITE" id="PS00080">
    <property type="entry name" value="MULTICOPPER_OXIDASE2"/>
    <property type="match status" value="1"/>
</dbReference>
<dbReference type="Gene3D" id="2.60.40.420">
    <property type="entry name" value="Cupredoxins - blue copper proteins"/>
    <property type="match status" value="3"/>
</dbReference>
<dbReference type="OrthoDB" id="2121828at2759"/>
<dbReference type="InterPro" id="IPR002355">
    <property type="entry name" value="Cu_oxidase_Cu_BS"/>
</dbReference>
<evidence type="ECO:0000256" key="2">
    <source>
        <dbReference type="ARBA" id="ARBA00001935"/>
    </source>
</evidence>
<evidence type="ECO:0000313" key="18">
    <source>
        <dbReference type="EMBL" id="RDX45873.1"/>
    </source>
</evidence>
<keyword evidence="12" id="KW-0439">Lignin degradation</keyword>
<dbReference type="SUPFAM" id="SSF49503">
    <property type="entry name" value="Cupredoxins"/>
    <property type="match status" value="3"/>
</dbReference>
<feature type="domain" description="Plastocyanin-like" evidence="16">
    <location>
        <begin position="483"/>
        <end position="594"/>
    </location>
</feature>
<dbReference type="InterPro" id="IPR033138">
    <property type="entry name" value="Cu_oxidase_CS"/>
</dbReference>
<dbReference type="InterPro" id="IPR008972">
    <property type="entry name" value="Cupredoxin"/>
</dbReference>
<evidence type="ECO:0000256" key="8">
    <source>
        <dbReference type="ARBA" id="ARBA00023002"/>
    </source>
</evidence>
<evidence type="ECO:0000256" key="12">
    <source>
        <dbReference type="ARBA" id="ARBA00023185"/>
    </source>
</evidence>
<keyword evidence="11" id="KW-0325">Glycoprotein</keyword>
<evidence type="ECO:0000256" key="11">
    <source>
        <dbReference type="ARBA" id="ARBA00023180"/>
    </source>
</evidence>
<dbReference type="AlphaFoldDB" id="A0A371D007"/>
<dbReference type="FunFam" id="2.60.40.420:FF:000045">
    <property type="entry name" value="Laccase 2"/>
    <property type="match status" value="1"/>
</dbReference>
<dbReference type="CDD" id="cd13886">
    <property type="entry name" value="CuRO_2_MCO_like_1"/>
    <property type="match status" value="1"/>
</dbReference>
<organism evidence="18 19">
    <name type="scientific">Lentinus brumalis</name>
    <dbReference type="NCBI Taxonomy" id="2498619"/>
    <lineage>
        <taxon>Eukaryota</taxon>
        <taxon>Fungi</taxon>
        <taxon>Dikarya</taxon>
        <taxon>Basidiomycota</taxon>
        <taxon>Agaricomycotina</taxon>
        <taxon>Agaricomycetes</taxon>
        <taxon>Polyporales</taxon>
        <taxon>Polyporaceae</taxon>
        <taxon>Lentinus</taxon>
    </lineage>
</organism>
<evidence type="ECO:0000256" key="5">
    <source>
        <dbReference type="ARBA" id="ARBA00012297"/>
    </source>
</evidence>
<dbReference type="EC" id="1.10.3.2" evidence="5"/>
<keyword evidence="9" id="KW-0186">Copper</keyword>
<comment type="similarity">
    <text evidence="4">Belongs to the multicopper oxidase family.</text>
</comment>
<feature type="compositionally biased region" description="Basic and acidic residues" evidence="13">
    <location>
        <begin position="8"/>
        <end position="22"/>
    </location>
</feature>
<dbReference type="Proteomes" id="UP000256964">
    <property type="component" value="Unassembled WGS sequence"/>
</dbReference>
<keyword evidence="14" id="KW-0812">Transmembrane</keyword>
<keyword evidence="14" id="KW-1133">Transmembrane helix</keyword>
<dbReference type="PANTHER" id="PTHR11709">
    <property type="entry name" value="MULTI-COPPER OXIDASE"/>
    <property type="match status" value="1"/>
</dbReference>
<dbReference type="EMBL" id="KZ857433">
    <property type="protein sequence ID" value="RDX45873.1"/>
    <property type="molecule type" value="Genomic_DNA"/>
</dbReference>
<evidence type="ECO:0000256" key="14">
    <source>
        <dbReference type="SAM" id="Phobius"/>
    </source>
</evidence>
<evidence type="ECO:0000256" key="7">
    <source>
        <dbReference type="ARBA" id="ARBA00022723"/>
    </source>
</evidence>
<evidence type="ECO:0000256" key="4">
    <source>
        <dbReference type="ARBA" id="ARBA00010609"/>
    </source>
</evidence>
<keyword evidence="7" id="KW-0479">Metal-binding</keyword>
<sequence length="616" mass="66423">MAGSSATHESKGDAHDLAHDHAPTTANGTKSASGRPRKPLIILAVIVAAFVVLGLALGLGLGLGLKHKHSSEGAASANPTANTTNLQNVATPKSADAFLSPEIVDEPPTTRTYNFTVEERTGSPDGVQKRMLVVNGQYPGPTIEANVGDRIVVNVTNKVSNSTSIHWHGLYQRGTNFYDGSMAITQCGIPTGESMVYNFTFDGFVGSTWWHAHAGTQYTDGITGALIIHAKNESVPIYDGDIVLQLADLYHGFSPDLLNLYHTPGGIDGTPGNEPVPDGGTINGVGQYGSSNTSFFNVTLESNKTYRLRLVNTGSFVAMEFSVDNHTLEVIEADGTAVEPFAVSSLSIAVAQRYSVLLRTNQTAGAYWFRSGLDQDAFTYDNPGVQTEVRGIIRYGVDNGTIPDVALLDSPPSLPDGAPGDLDTTDLVPVDGGPAPDSTFSVYLTISMQYASGPDYLSRFLSFINSTSWEPLLKTSSLFAHLGNHTADGSATLADSQLVTTVNEVHVVDMIIDNLDDGDHPFHLHGHKFWIMQSGVGRYQGESVDNEHPMQRDTLVIPAYTHVLLRFVGDNPGFWAFHCHIQWHMAAGLLFQLNMLPSESSKFNIPQYMVDQCQRA</sequence>
<evidence type="ECO:0000256" key="13">
    <source>
        <dbReference type="SAM" id="MobiDB-lite"/>
    </source>
</evidence>
<feature type="domain" description="Plastocyanin-like" evidence="15">
    <location>
        <begin position="241"/>
        <end position="378"/>
    </location>
</feature>
<comment type="catalytic activity">
    <reaction evidence="1">
        <text>4 hydroquinone + O2 = 4 benzosemiquinone + 2 H2O</text>
        <dbReference type="Rhea" id="RHEA:11276"/>
        <dbReference type="ChEBI" id="CHEBI:15377"/>
        <dbReference type="ChEBI" id="CHEBI:15379"/>
        <dbReference type="ChEBI" id="CHEBI:17594"/>
        <dbReference type="ChEBI" id="CHEBI:17977"/>
        <dbReference type="EC" id="1.10.3.2"/>
    </reaction>
</comment>
<dbReference type="Pfam" id="PF07732">
    <property type="entry name" value="Cu-oxidase_3"/>
    <property type="match status" value="1"/>
</dbReference>
<dbReference type="GO" id="GO:0005576">
    <property type="term" value="C:extracellular region"/>
    <property type="evidence" value="ECO:0007669"/>
    <property type="project" value="UniProtKB-SubCell"/>
</dbReference>
<gene>
    <name evidence="18" type="ORF">OH76DRAFT_1407672</name>
</gene>
<name>A0A371D007_9APHY</name>
<evidence type="ECO:0000259" key="16">
    <source>
        <dbReference type="Pfam" id="PF07731"/>
    </source>
</evidence>
<dbReference type="CDD" id="cd13857">
    <property type="entry name" value="CuRO_1_Diphenol_Ox"/>
    <property type="match status" value="1"/>
</dbReference>
<dbReference type="InterPro" id="IPR011706">
    <property type="entry name" value="Cu-oxidase_C"/>
</dbReference>
<dbReference type="GO" id="GO:0052716">
    <property type="term" value="F:hydroquinone:oxygen oxidoreductase activity"/>
    <property type="evidence" value="ECO:0007669"/>
    <property type="project" value="UniProtKB-EC"/>
</dbReference>
<keyword evidence="6" id="KW-0964">Secreted</keyword>
<feature type="compositionally biased region" description="Low complexity" evidence="13">
    <location>
        <begin position="74"/>
        <end position="85"/>
    </location>
</feature>
<dbReference type="STRING" id="139420.A0A371D007"/>
<dbReference type="InterPro" id="IPR011707">
    <property type="entry name" value="Cu-oxidase-like_N"/>
</dbReference>
<evidence type="ECO:0000256" key="9">
    <source>
        <dbReference type="ARBA" id="ARBA00023008"/>
    </source>
</evidence>
<evidence type="ECO:0000256" key="10">
    <source>
        <dbReference type="ARBA" id="ARBA00023157"/>
    </source>
</evidence>
<keyword evidence="10" id="KW-1015">Disulfide bond</keyword>
<keyword evidence="14" id="KW-0472">Membrane</keyword>
<dbReference type="Pfam" id="PF00394">
    <property type="entry name" value="Cu-oxidase"/>
    <property type="match status" value="1"/>
</dbReference>
<dbReference type="Pfam" id="PF07731">
    <property type="entry name" value="Cu-oxidase_2"/>
    <property type="match status" value="1"/>
</dbReference>
<dbReference type="GO" id="GO:0046274">
    <property type="term" value="P:lignin catabolic process"/>
    <property type="evidence" value="ECO:0007669"/>
    <property type="project" value="UniProtKB-KW"/>
</dbReference>
<accession>A0A371D007</accession>
<dbReference type="PROSITE" id="PS00079">
    <property type="entry name" value="MULTICOPPER_OXIDASE1"/>
    <property type="match status" value="1"/>
</dbReference>
<dbReference type="CDD" id="cd13910">
    <property type="entry name" value="CuRO_3_MCO_like_4"/>
    <property type="match status" value="1"/>
</dbReference>
<keyword evidence="8" id="KW-0560">Oxidoreductase</keyword>
<feature type="region of interest" description="Disordered" evidence="13">
    <location>
        <begin position="1"/>
        <end position="34"/>
    </location>
</feature>
<proteinExistence type="inferred from homology"/>
<feature type="region of interest" description="Disordered" evidence="13">
    <location>
        <begin position="69"/>
        <end position="92"/>
    </location>
</feature>
<evidence type="ECO:0000259" key="17">
    <source>
        <dbReference type="Pfam" id="PF07732"/>
    </source>
</evidence>
<protein>
    <recommendedName>
        <fullName evidence="5">laccase</fullName>
        <ecNumber evidence="5">1.10.3.2</ecNumber>
    </recommendedName>
</protein>
<dbReference type="GO" id="GO:0005507">
    <property type="term" value="F:copper ion binding"/>
    <property type="evidence" value="ECO:0007669"/>
    <property type="project" value="InterPro"/>
</dbReference>
<evidence type="ECO:0000259" key="15">
    <source>
        <dbReference type="Pfam" id="PF00394"/>
    </source>
</evidence>
<reference evidence="18 19" key="1">
    <citation type="journal article" date="2018" name="Biotechnol. Biofuels">
        <title>Integrative visual omics of the white-rot fungus Polyporus brumalis exposes the biotechnological potential of its oxidative enzymes for delignifying raw plant biomass.</title>
        <authorList>
            <person name="Miyauchi S."/>
            <person name="Rancon A."/>
            <person name="Drula E."/>
            <person name="Hage H."/>
            <person name="Chaduli D."/>
            <person name="Favel A."/>
            <person name="Grisel S."/>
            <person name="Henrissat B."/>
            <person name="Herpoel-Gimbert I."/>
            <person name="Ruiz-Duenas F.J."/>
            <person name="Chevret D."/>
            <person name="Hainaut M."/>
            <person name="Lin J."/>
            <person name="Wang M."/>
            <person name="Pangilinan J."/>
            <person name="Lipzen A."/>
            <person name="Lesage-Meessen L."/>
            <person name="Navarro D."/>
            <person name="Riley R."/>
            <person name="Grigoriev I.V."/>
            <person name="Zhou S."/>
            <person name="Raouche S."/>
            <person name="Rosso M.N."/>
        </authorList>
    </citation>
    <scope>NUCLEOTIDE SEQUENCE [LARGE SCALE GENOMIC DNA]</scope>
    <source>
        <strain evidence="18 19">BRFM 1820</strain>
    </source>
</reference>
<feature type="transmembrane region" description="Helical" evidence="14">
    <location>
        <begin position="40"/>
        <end position="65"/>
    </location>
</feature>
<dbReference type="PANTHER" id="PTHR11709:SF511">
    <property type="entry name" value="LACCASE"/>
    <property type="match status" value="1"/>
</dbReference>